<dbReference type="KEGG" id="pri:PRIO_2980"/>
<feature type="compositionally biased region" description="Polar residues" evidence="1">
    <location>
        <begin position="458"/>
        <end position="470"/>
    </location>
</feature>
<gene>
    <name evidence="4" type="ORF">PRIO_2980</name>
</gene>
<reference evidence="5" key="1">
    <citation type="submission" date="2015-03" db="EMBL/GenBank/DDBJ databases">
        <authorList>
            <person name="Wibberg D."/>
        </authorList>
    </citation>
    <scope>NUCLEOTIDE SEQUENCE [LARGE SCALE GENOMIC DNA]</scope>
</reference>
<name>A0A0E3WHJ2_9BACL</name>
<evidence type="ECO:0000259" key="3">
    <source>
        <dbReference type="Pfam" id="PF05569"/>
    </source>
</evidence>
<organism evidence="4 5">
    <name type="scientific">Paenibacillus riograndensis SBR5</name>
    <dbReference type="NCBI Taxonomy" id="1073571"/>
    <lineage>
        <taxon>Bacteria</taxon>
        <taxon>Bacillati</taxon>
        <taxon>Bacillota</taxon>
        <taxon>Bacilli</taxon>
        <taxon>Bacillales</taxon>
        <taxon>Paenibacillaceae</taxon>
        <taxon>Paenibacillus</taxon>
        <taxon>Paenibacillus sonchi group</taxon>
    </lineage>
</organism>
<feature type="transmembrane region" description="Helical" evidence="2">
    <location>
        <begin position="302"/>
        <end position="324"/>
    </location>
</feature>
<dbReference type="EMBL" id="LN831776">
    <property type="protein sequence ID" value="CQR55383.1"/>
    <property type="molecule type" value="Genomic_DNA"/>
</dbReference>
<feature type="domain" description="Peptidase M56" evidence="3">
    <location>
        <begin position="8"/>
        <end position="290"/>
    </location>
</feature>
<evidence type="ECO:0000313" key="4">
    <source>
        <dbReference type="EMBL" id="CQR55383.1"/>
    </source>
</evidence>
<dbReference type="InterPro" id="IPR052173">
    <property type="entry name" value="Beta-lactam_resp_regulator"/>
</dbReference>
<dbReference type="PANTHER" id="PTHR34978:SF3">
    <property type="entry name" value="SLR0241 PROTEIN"/>
    <property type="match status" value="1"/>
</dbReference>
<feature type="transmembrane region" description="Helical" evidence="2">
    <location>
        <begin position="98"/>
        <end position="120"/>
    </location>
</feature>
<protein>
    <submittedName>
        <fullName evidence="4">Peptidase M56 BlaR1</fullName>
    </submittedName>
</protein>
<dbReference type="InterPro" id="IPR008756">
    <property type="entry name" value="Peptidase_M56"/>
</dbReference>
<dbReference type="PATRIC" id="fig|1073571.4.peg.3176"/>
<evidence type="ECO:0000256" key="2">
    <source>
        <dbReference type="SAM" id="Phobius"/>
    </source>
</evidence>
<dbReference type="AlphaFoldDB" id="A0A0E3WHJ2"/>
<dbReference type="CDD" id="cd07341">
    <property type="entry name" value="M56_BlaR1_MecR1_like"/>
    <property type="match status" value="1"/>
</dbReference>
<feature type="transmembrane region" description="Helical" evidence="2">
    <location>
        <begin position="41"/>
        <end position="60"/>
    </location>
</feature>
<feature type="region of interest" description="Disordered" evidence="1">
    <location>
        <begin position="338"/>
        <end position="360"/>
    </location>
</feature>
<evidence type="ECO:0000256" key="1">
    <source>
        <dbReference type="SAM" id="MobiDB-lite"/>
    </source>
</evidence>
<keyword evidence="2" id="KW-1133">Transmembrane helix</keyword>
<dbReference type="Pfam" id="PF05569">
    <property type="entry name" value="Peptidase_M56"/>
    <property type="match status" value="1"/>
</dbReference>
<evidence type="ECO:0000313" key="5">
    <source>
        <dbReference type="Proteomes" id="UP000033163"/>
    </source>
</evidence>
<accession>A0A0E3WHJ2</accession>
<proteinExistence type="predicted"/>
<dbReference type="PANTHER" id="PTHR34978">
    <property type="entry name" value="POSSIBLE SENSOR-TRANSDUCER PROTEIN BLAR"/>
    <property type="match status" value="1"/>
</dbReference>
<sequence>MNTILEILFSLTVAGSIVTASIHALRVLSTDHFSAKWRYRLTKMAVALYLLPIAFVIPWLSQFTASSMAADVHSLQPRSASFVSEPFLPAVTISANTAYVLLGIWAAGGICFAAWQLYVYRRFIKELERTRTIVPENSETAILLKNLKEKLGLKRNVRLAYSPLARSPFLAGLWKPSVYLPIESGAGLDMDMVLHHELIHLKRNDLWTKALTLGVSALHWFNPLAHTVRKEIHIWSELSCDQEVVKEMSHAERKRYGGTLLNVMAGARGLPEQFCASLSGDGKQLKRRLTHMLNVKKLQRQTIFLSVTAVLLIAGISTSAAAWASKVTPQVAASTEEYPTEAAKPAASAGNITSGTVDPESVPAQVQEGSVARPLPELQDVPAGSVFVRLQEGSAELKAVPAESASMQAQQMSAAEAQQMSAAEAQQMSAAEAQQVLTAQPVPELEAVHAESAPAPSQVLQPTAVPSEQK</sequence>
<keyword evidence="2" id="KW-0472">Membrane</keyword>
<keyword evidence="2" id="KW-0812">Transmembrane</keyword>
<feature type="transmembrane region" description="Helical" evidence="2">
    <location>
        <begin position="6"/>
        <end position="29"/>
    </location>
</feature>
<dbReference type="HOGENOM" id="CLU_581187_0_0_9"/>
<dbReference type="Proteomes" id="UP000033163">
    <property type="component" value="Chromosome I"/>
</dbReference>
<dbReference type="STRING" id="483937.AMQ84_13150"/>
<feature type="region of interest" description="Disordered" evidence="1">
    <location>
        <begin position="442"/>
        <end position="470"/>
    </location>
</feature>